<dbReference type="GO" id="GO:0060090">
    <property type="term" value="F:molecular adaptor activity"/>
    <property type="evidence" value="ECO:0007669"/>
    <property type="project" value="InterPro"/>
</dbReference>
<dbReference type="AlphaFoldDB" id="S4RT69"/>
<dbReference type="GO" id="GO:0007165">
    <property type="term" value="P:signal transduction"/>
    <property type="evidence" value="ECO:0007669"/>
    <property type="project" value="InterPro"/>
</dbReference>
<dbReference type="GeneTree" id="ENSGT00730000110871"/>
<dbReference type="HOGENOM" id="CLU_466591_0_0_1"/>
<keyword evidence="4" id="KW-0206">Cytoskeleton</keyword>
<dbReference type="PANTHER" id="PTHR44981:SF2">
    <property type="entry name" value="PERICENTRIN-LIKE PROTEIN, ISOFORM F"/>
    <property type="match status" value="1"/>
</dbReference>
<dbReference type="GO" id="GO:0005813">
    <property type="term" value="C:centrosome"/>
    <property type="evidence" value="ECO:0007669"/>
    <property type="project" value="UniProtKB-SubCell"/>
</dbReference>
<dbReference type="Ensembl" id="ENSPMAT00000008447.1">
    <property type="protein sequence ID" value="ENSPMAP00000008409.1"/>
    <property type="gene ID" value="ENSPMAG00000007625.1"/>
</dbReference>
<evidence type="ECO:0000256" key="2">
    <source>
        <dbReference type="ARBA" id="ARBA00022490"/>
    </source>
</evidence>
<dbReference type="InterPro" id="IPR028745">
    <property type="entry name" value="AKAP9/Pericentrin"/>
</dbReference>
<comment type="subcellular location">
    <subcellularLocation>
        <location evidence="1">Cytoplasm</location>
        <location evidence="1">Cytoskeleton</location>
        <location evidence="1">Microtubule organizing center</location>
        <location evidence="1">Centrosome</location>
    </subcellularLocation>
</comment>
<name>S4RT69_PETMA</name>
<proteinExistence type="predicted"/>
<protein>
    <submittedName>
        <fullName evidence="6">Uncharacterized protein</fullName>
    </submittedName>
</protein>
<feature type="coiled-coil region" evidence="5">
    <location>
        <begin position="252"/>
        <end position="329"/>
    </location>
</feature>
<dbReference type="PANTHER" id="PTHR44981">
    <property type="entry name" value="PERICENTRIN-LIKE PROTEIN, ISOFORM F"/>
    <property type="match status" value="1"/>
</dbReference>
<feature type="coiled-coil region" evidence="5">
    <location>
        <begin position="512"/>
        <end position="584"/>
    </location>
</feature>
<keyword evidence="3 5" id="KW-0175">Coiled coil</keyword>
<evidence type="ECO:0000256" key="3">
    <source>
        <dbReference type="ARBA" id="ARBA00023054"/>
    </source>
</evidence>
<accession>S4RT69</accession>
<feature type="coiled-coil region" evidence="5">
    <location>
        <begin position="170"/>
        <end position="200"/>
    </location>
</feature>
<reference evidence="6" key="1">
    <citation type="submission" date="2025-08" db="UniProtKB">
        <authorList>
            <consortium name="Ensembl"/>
        </authorList>
    </citation>
    <scope>IDENTIFICATION</scope>
</reference>
<sequence>ADGDNECCAGEVLAPGFWPEGSELEVCEVVTRVPLPPLCFNLNGHHRLGGSTTEAGARICLYTRFSSHYKPSMGYGVRVISKLLLPCPPFRLEQARAAETELVSECSRRTHDAAGLAERLAHEAKAREQLALELHKAEAGLLEGYVAEKLSLQTALQEREASERALAGSLEAARGRLTELETEQQQLDEERRLLERQRHAMAASATGAQMGLVKTRVDVPTGLLHETEKMAQEKRRVEQQAERGAQELHGRLRALEVALDEALVRNAELEKERHAEASDLQQQVLALEKQLKHHRQFMEEQAADREHEREEFQQEIKRLEGQLKQQNKATPAERASREIFPLRAKIKQSNTEKMHDKWLCENVGSRSLERLSLDILELSSPCRILQNSGCFIFNDHTVVKLKAPPGAVSMSSTDAATLRHQLQEEKEANERKSKEITHLEEQLEQFREELLNKSEETGQLQMQLEIQRKQAGHATQLQQVEKVELSEAEDGGGDRRTGKKEQVLLSLPDALLQEKNAEIDQLTLQVQQLTHALQAAPPSQALQDENEELRAEVRCLRSDVDRLRRQHEEELERTHEVIARMQREL</sequence>
<evidence type="ECO:0000256" key="4">
    <source>
        <dbReference type="ARBA" id="ARBA00023212"/>
    </source>
</evidence>
<evidence type="ECO:0000256" key="1">
    <source>
        <dbReference type="ARBA" id="ARBA00004300"/>
    </source>
</evidence>
<reference evidence="6" key="2">
    <citation type="submission" date="2025-09" db="UniProtKB">
        <authorList>
            <consortium name="Ensembl"/>
        </authorList>
    </citation>
    <scope>IDENTIFICATION</scope>
</reference>
<keyword evidence="2" id="KW-0963">Cytoplasm</keyword>
<feature type="coiled-coil region" evidence="5">
    <location>
        <begin position="415"/>
        <end position="456"/>
    </location>
</feature>
<organism evidence="6">
    <name type="scientific">Petromyzon marinus</name>
    <name type="common">Sea lamprey</name>
    <dbReference type="NCBI Taxonomy" id="7757"/>
    <lineage>
        <taxon>Eukaryota</taxon>
        <taxon>Metazoa</taxon>
        <taxon>Chordata</taxon>
        <taxon>Craniata</taxon>
        <taxon>Vertebrata</taxon>
        <taxon>Cyclostomata</taxon>
        <taxon>Hyperoartia</taxon>
        <taxon>Petromyzontiformes</taxon>
        <taxon>Petromyzontidae</taxon>
        <taxon>Petromyzon</taxon>
    </lineage>
</organism>
<evidence type="ECO:0000256" key="5">
    <source>
        <dbReference type="SAM" id="Coils"/>
    </source>
</evidence>
<evidence type="ECO:0000313" key="6">
    <source>
        <dbReference type="Ensembl" id="ENSPMAP00000008409.1"/>
    </source>
</evidence>